<feature type="modified residue" description="4-aspartylphosphate" evidence="3">
    <location>
        <position position="57"/>
    </location>
</feature>
<comment type="caution">
    <text evidence="6">The sequence shown here is derived from an EMBL/GenBank/DDBJ whole genome shotgun (WGS) entry which is preliminary data.</text>
</comment>
<keyword evidence="3" id="KW-0597">Phosphoprotein</keyword>
<name>A0A9D2T3M5_9FIRM</name>
<feature type="domain" description="HTH LytTR-type" evidence="5">
    <location>
        <begin position="131"/>
        <end position="229"/>
    </location>
</feature>
<reference evidence="6" key="1">
    <citation type="journal article" date="2021" name="PeerJ">
        <title>Extensive microbial diversity within the chicken gut microbiome revealed by metagenomics and culture.</title>
        <authorList>
            <person name="Gilroy R."/>
            <person name="Ravi A."/>
            <person name="Getino M."/>
            <person name="Pursley I."/>
            <person name="Horton D.L."/>
            <person name="Alikhan N.F."/>
            <person name="Baker D."/>
            <person name="Gharbi K."/>
            <person name="Hall N."/>
            <person name="Watson M."/>
            <person name="Adriaenssens E.M."/>
            <person name="Foster-Nyarko E."/>
            <person name="Jarju S."/>
            <person name="Secka A."/>
            <person name="Antonio M."/>
            <person name="Oren A."/>
            <person name="Chaudhuri R.R."/>
            <person name="La Ragione R."/>
            <person name="Hildebrand F."/>
            <person name="Pallen M.J."/>
        </authorList>
    </citation>
    <scope>NUCLEOTIDE SEQUENCE</scope>
    <source>
        <strain evidence="6">CHK165-2605</strain>
    </source>
</reference>
<dbReference type="Pfam" id="PF00072">
    <property type="entry name" value="Response_reg"/>
    <property type="match status" value="1"/>
</dbReference>
<dbReference type="PROSITE" id="PS50930">
    <property type="entry name" value="HTH_LYTTR"/>
    <property type="match status" value="1"/>
</dbReference>
<proteinExistence type="predicted"/>
<keyword evidence="6" id="KW-0238">DNA-binding</keyword>
<comment type="function">
    <text evidence="2">May play the central regulatory role in sporulation. It may be an element of the effector pathway responsible for the activation of sporulation genes in response to nutritional stress. Spo0A may act in concert with spo0H (a sigma factor) to control the expression of some genes that are critical to the sporulation process.</text>
</comment>
<dbReference type="PANTHER" id="PTHR37299">
    <property type="entry name" value="TRANSCRIPTIONAL REGULATOR-RELATED"/>
    <property type="match status" value="1"/>
</dbReference>
<dbReference type="InterPro" id="IPR046947">
    <property type="entry name" value="LytR-like"/>
</dbReference>
<gene>
    <name evidence="6" type="ORF">H9756_12130</name>
</gene>
<evidence type="ECO:0000256" key="3">
    <source>
        <dbReference type="PROSITE-ProRule" id="PRU00169"/>
    </source>
</evidence>
<dbReference type="Gene3D" id="3.40.50.2300">
    <property type="match status" value="1"/>
</dbReference>
<dbReference type="Proteomes" id="UP000823895">
    <property type="component" value="Unassembled WGS sequence"/>
</dbReference>
<organism evidence="6 7">
    <name type="scientific">Candidatus Mediterraneibacter gallistercoris</name>
    <dbReference type="NCBI Taxonomy" id="2838671"/>
    <lineage>
        <taxon>Bacteria</taxon>
        <taxon>Bacillati</taxon>
        <taxon>Bacillota</taxon>
        <taxon>Clostridia</taxon>
        <taxon>Lachnospirales</taxon>
        <taxon>Lachnospiraceae</taxon>
        <taxon>Mediterraneibacter</taxon>
    </lineage>
</organism>
<protein>
    <recommendedName>
        <fullName evidence="1">Stage 0 sporulation protein A homolog</fullName>
    </recommendedName>
</protein>
<accession>A0A9D2T3M5</accession>
<dbReference type="Gene3D" id="2.40.50.1020">
    <property type="entry name" value="LytTr DNA-binding domain"/>
    <property type="match status" value="1"/>
</dbReference>
<dbReference type="SUPFAM" id="SSF52172">
    <property type="entry name" value="CheY-like"/>
    <property type="match status" value="1"/>
</dbReference>
<dbReference type="AlphaFoldDB" id="A0A9D2T3M5"/>
<feature type="domain" description="Response regulatory" evidence="4">
    <location>
        <begin position="3"/>
        <end position="120"/>
    </location>
</feature>
<dbReference type="InterPro" id="IPR011006">
    <property type="entry name" value="CheY-like_superfamily"/>
</dbReference>
<dbReference type="PROSITE" id="PS50110">
    <property type="entry name" value="RESPONSE_REGULATORY"/>
    <property type="match status" value="1"/>
</dbReference>
<dbReference type="SMART" id="SM00850">
    <property type="entry name" value="LytTR"/>
    <property type="match status" value="1"/>
</dbReference>
<reference evidence="6" key="2">
    <citation type="submission" date="2021-04" db="EMBL/GenBank/DDBJ databases">
        <authorList>
            <person name="Gilroy R."/>
        </authorList>
    </citation>
    <scope>NUCLEOTIDE SEQUENCE</scope>
    <source>
        <strain evidence="6">CHK165-2605</strain>
    </source>
</reference>
<dbReference type="GO" id="GO:0000156">
    <property type="term" value="F:phosphorelay response regulator activity"/>
    <property type="evidence" value="ECO:0007669"/>
    <property type="project" value="InterPro"/>
</dbReference>
<evidence type="ECO:0000313" key="6">
    <source>
        <dbReference type="EMBL" id="HJC44399.1"/>
    </source>
</evidence>
<evidence type="ECO:0000256" key="1">
    <source>
        <dbReference type="ARBA" id="ARBA00018672"/>
    </source>
</evidence>
<dbReference type="InterPro" id="IPR001789">
    <property type="entry name" value="Sig_transdc_resp-reg_receiver"/>
</dbReference>
<evidence type="ECO:0000313" key="7">
    <source>
        <dbReference type="Proteomes" id="UP000823895"/>
    </source>
</evidence>
<evidence type="ECO:0000256" key="2">
    <source>
        <dbReference type="ARBA" id="ARBA00024867"/>
    </source>
</evidence>
<dbReference type="EMBL" id="DWWI01000255">
    <property type="protein sequence ID" value="HJC44399.1"/>
    <property type="molecule type" value="Genomic_DNA"/>
</dbReference>
<dbReference type="SMART" id="SM00448">
    <property type="entry name" value="REC"/>
    <property type="match status" value="1"/>
</dbReference>
<dbReference type="PANTHER" id="PTHR37299:SF1">
    <property type="entry name" value="STAGE 0 SPORULATION PROTEIN A HOMOLOG"/>
    <property type="match status" value="1"/>
</dbReference>
<dbReference type="InterPro" id="IPR007492">
    <property type="entry name" value="LytTR_DNA-bd_dom"/>
</dbReference>
<evidence type="ECO:0000259" key="5">
    <source>
        <dbReference type="PROSITE" id="PS50930"/>
    </source>
</evidence>
<evidence type="ECO:0000259" key="4">
    <source>
        <dbReference type="PROSITE" id="PS50110"/>
    </source>
</evidence>
<dbReference type="Pfam" id="PF04397">
    <property type="entry name" value="LytTR"/>
    <property type="match status" value="1"/>
</dbReference>
<dbReference type="GO" id="GO:0003677">
    <property type="term" value="F:DNA binding"/>
    <property type="evidence" value="ECO:0007669"/>
    <property type="project" value="UniProtKB-KW"/>
</dbReference>
<sequence length="236" mass="27436">MIRIAVIDDEKEEQERLLGYYQRLREEVHEDLDIHTYLSGDAFLSAQDASFDLICLDIDMDGLDGISTAKEIRKNDEQVIIIFVTNMAQMAIRGYEVQALDFVVKPVNYYSFAMKMTNAFRMLKNRKSRTIVLTTTSGMLKISTDDLYYVEVNGHYLYYHTKDQTIRQKASMKEIEDRLAGLSFKRCNNCYLVNLKYVDCVNKDDLKVGNEWLKISRPRKKEFLQALANYMGGIDL</sequence>